<evidence type="ECO:0000313" key="2">
    <source>
        <dbReference type="EMBL" id="KAF5778818.1"/>
    </source>
</evidence>
<evidence type="ECO:0000256" key="1">
    <source>
        <dbReference type="SAM" id="Phobius"/>
    </source>
</evidence>
<keyword evidence="1" id="KW-1133">Transmembrane helix</keyword>
<reference evidence="2" key="2">
    <citation type="submission" date="2020-06" db="EMBL/GenBank/DDBJ databases">
        <title>Helianthus annuus Genome sequencing and assembly Release 2.</title>
        <authorList>
            <person name="Gouzy J."/>
            <person name="Langlade N."/>
            <person name="Munos S."/>
        </authorList>
    </citation>
    <scope>NUCLEOTIDE SEQUENCE</scope>
    <source>
        <tissue evidence="2">Leaves</tissue>
    </source>
</reference>
<evidence type="ECO:0000313" key="3">
    <source>
        <dbReference type="Proteomes" id="UP000215914"/>
    </source>
</evidence>
<keyword evidence="1" id="KW-0472">Membrane</keyword>
<keyword evidence="1" id="KW-0812">Transmembrane</keyword>
<name>A0A9K3HI54_HELAN</name>
<gene>
    <name evidence="2" type="ORF">HanXRQr2_Chr12g0552031</name>
</gene>
<keyword evidence="3" id="KW-1185">Reference proteome</keyword>
<comment type="caution">
    <text evidence="2">The sequence shown here is derived from an EMBL/GenBank/DDBJ whole genome shotgun (WGS) entry which is preliminary data.</text>
</comment>
<accession>A0A9K3HI54</accession>
<sequence>MLIITFSSKHFFRLFMFYKRNNQIITSKRNPKHPYFNYYYSCRLRMYVWMYISMHFVNLWKLLLYYFKGLHVLETSFTCFVNLL</sequence>
<reference evidence="2" key="1">
    <citation type="journal article" date="2017" name="Nature">
        <title>The sunflower genome provides insights into oil metabolism, flowering and Asterid evolution.</title>
        <authorList>
            <person name="Badouin H."/>
            <person name="Gouzy J."/>
            <person name="Grassa C.J."/>
            <person name="Murat F."/>
            <person name="Staton S.E."/>
            <person name="Cottret L."/>
            <person name="Lelandais-Briere C."/>
            <person name="Owens G.L."/>
            <person name="Carrere S."/>
            <person name="Mayjonade B."/>
            <person name="Legrand L."/>
            <person name="Gill N."/>
            <person name="Kane N.C."/>
            <person name="Bowers J.E."/>
            <person name="Hubner S."/>
            <person name="Bellec A."/>
            <person name="Berard A."/>
            <person name="Berges H."/>
            <person name="Blanchet N."/>
            <person name="Boniface M.C."/>
            <person name="Brunel D."/>
            <person name="Catrice O."/>
            <person name="Chaidir N."/>
            <person name="Claudel C."/>
            <person name="Donnadieu C."/>
            <person name="Faraut T."/>
            <person name="Fievet G."/>
            <person name="Helmstetter N."/>
            <person name="King M."/>
            <person name="Knapp S.J."/>
            <person name="Lai Z."/>
            <person name="Le Paslier M.C."/>
            <person name="Lippi Y."/>
            <person name="Lorenzon L."/>
            <person name="Mandel J.R."/>
            <person name="Marage G."/>
            <person name="Marchand G."/>
            <person name="Marquand E."/>
            <person name="Bret-Mestries E."/>
            <person name="Morien E."/>
            <person name="Nambeesan S."/>
            <person name="Nguyen T."/>
            <person name="Pegot-Espagnet P."/>
            <person name="Pouilly N."/>
            <person name="Raftis F."/>
            <person name="Sallet E."/>
            <person name="Schiex T."/>
            <person name="Thomas J."/>
            <person name="Vandecasteele C."/>
            <person name="Vares D."/>
            <person name="Vear F."/>
            <person name="Vautrin S."/>
            <person name="Crespi M."/>
            <person name="Mangin B."/>
            <person name="Burke J.M."/>
            <person name="Salse J."/>
            <person name="Munos S."/>
            <person name="Vincourt P."/>
            <person name="Rieseberg L.H."/>
            <person name="Langlade N.B."/>
        </authorList>
    </citation>
    <scope>NUCLEOTIDE SEQUENCE</scope>
    <source>
        <tissue evidence="2">Leaves</tissue>
    </source>
</reference>
<dbReference type="AlphaFoldDB" id="A0A9K3HI54"/>
<dbReference type="EMBL" id="MNCJ02000327">
    <property type="protein sequence ID" value="KAF5778818.1"/>
    <property type="molecule type" value="Genomic_DNA"/>
</dbReference>
<proteinExistence type="predicted"/>
<dbReference type="Gramene" id="mRNA:HanXRQr2_Chr12g0552031">
    <property type="protein sequence ID" value="CDS:HanXRQr2_Chr12g0552031.1"/>
    <property type="gene ID" value="HanXRQr2_Chr12g0552031"/>
</dbReference>
<organism evidence="2 3">
    <name type="scientific">Helianthus annuus</name>
    <name type="common">Common sunflower</name>
    <dbReference type="NCBI Taxonomy" id="4232"/>
    <lineage>
        <taxon>Eukaryota</taxon>
        <taxon>Viridiplantae</taxon>
        <taxon>Streptophyta</taxon>
        <taxon>Embryophyta</taxon>
        <taxon>Tracheophyta</taxon>
        <taxon>Spermatophyta</taxon>
        <taxon>Magnoliopsida</taxon>
        <taxon>eudicotyledons</taxon>
        <taxon>Gunneridae</taxon>
        <taxon>Pentapetalae</taxon>
        <taxon>asterids</taxon>
        <taxon>campanulids</taxon>
        <taxon>Asterales</taxon>
        <taxon>Asteraceae</taxon>
        <taxon>Asteroideae</taxon>
        <taxon>Heliantheae alliance</taxon>
        <taxon>Heliantheae</taxon>
        <taxon>Helianthus</taxon>
    </lineage>
</organism>
<protein>
    <submittedName>
        <fullName evidence="2">Uncharacterized protein</fullName>
    </submittedName>
</protein>
<dbReference type="Proteomes" id="UP000215914">
    <property type="component" value="Unassembled WGS sequence"/>
</dbReference>
<feature type="transmembrane region" description="Helical" evidence="1">
    <location>
        <begin position="48"/>
        <end position="67"/>
    </location>
</feature>